<accession>A0A2P7VIH3</accession>
<evidence type="ECO:0000313" key="1">
    <source>
        <dbReference type="EMBL" id="PSJ99034.1"/>
    </source>
</evidence>
<gene>
    <name evidence="1" type="ORF">C7R93_05270</name>
</gene>
<protein>
    <submittedName>
        <fullName evidence="1">Uncharacterized protein</fullName>
    </submittedName>
</protein>
<dbReference type="AlphaFoldDB" id="A0A2P7VIH3"/>
<dbReference type="RefSeq" id="WP_106837830.1">
    <property type="nucleotide sequence ID" value="NZ_JBCNIW010000040.1"/>
</dbReference>
<name>A0A2P7VIH3_9BACL</name>
<keyword evidence="2" id="KW-1185">Reference proteome</keyword>
<sequence length="126" mass="15193">MIKASATLKEALQIGVKTYRDLRKDSIPSGWERHHIFEKRFADRLGTNKYDMLSIAIPKEIHYKITDEVRKEIPRIKNYDDYTRDEIIEAHQRVYRKLYRNTNDADEEAVYEFLWEFSKTRQHTAN</sequence>
<dbReference type="EMBL" id="PXZM01000005">
    <property type="protein sequence ID" value="PSJ99034.1"/>
    <property type="molecule type" value="Genomic_DNA"/>
</dbReference>
<evidence type="ECO:0000313" key="2">
    <source>
        <dbReference type="Proteomes" id="UP000240419"/>
    </source>
</evidence>
<dbReference type="OrthoDB" id="2990579at2"/>
<comment type="caution">
    <text evidence="1">The sequence shown here is derived from an EMBL/GenBank/DDBJ whole genome shotgun (WGS) entry which is preliminary data.</text>
</comment>
<proteinExistence type="predicted"/>
<reference evidence="1 2" key="1">
    <citation type="submission" date="2018-03" db="EMBL/GenBank/DDBJ databases">
        <title>Brevisbacillus phylogenomics.</title>
        <authorList>
            <person name="Dunlap C."/>
        </authorList>
    </citation>
    <scope>NUCLEOTIDE SEQUENCE [LARGE SCALE GENOMIC DNA]</scope>
    <source>
        <strain evidence="1 2">NRRL NRS-1210</strain>
    </source>
</reference>
<organism evidence="1 2">
    <name type="scientific">Brevibacillus fortis</name>
    <dbReference type="NCBI Taxonomy" id="2126352"/>
    <lineage>
        <taxon>Bacteria</taxon>
        <taxon>Bacillati</taxon>
        <taxon>Bacillota</taxon>
        <taxon>Bacilli</taxon>
        <taxon>Bacillales</taxon>
        <taxon>Paenibacillaceae</taxon>
        <taxon>Brevibacillus</taxon>
    </lineage>
</organism>
<dbReference type="Proteomes" id="UP000240419">
    <property type="component" value="Unassembled WGS sequence"/>
</dbReference>